<dbReference type="SUPFAM" id="SSF51230">
    <property type="entry name" value="Single hybrid motif"/>
    <property type="match status" value="1"/>
</dbReference>
<dbReference type="CDD" id="cd06848">
    <property type="entry name" value="GCS_H"/>
    <property type="match status" value="1"/>
</dbReference>
<reference evidence="6 7" key="1">
    <citation type="submission" date="2016-05" db="EMBL/GenBank/DDBJ databases">
        <title>Genome sequencing reveals origins of a unique bacterial endosymbiosis in the earliest lineages of terrestrial Fungi.</title>
        <authorList>
            <consortium name="DOE Joint Genome Institute"/>
            <person name="Uehling J."/>
            <person name="Gryganskyi A."/>
            <person name="Hameed K."/>
            <person name="Tschaplinski T."/>
            <person name="Misztal P."/>
            <person name="Wu S."/>
            <person name="Desiro A."/>
            <person name="Vande Pol N."/>
            <person name="Du Z.-Y."/>
            <person name="Zienkiewicz A."/>
            <person name="Zienkiewicz K."/>
            <person name="Morin E."/>
            <person name="Tisserant E."/>
            <person name="Splivallo R."/>
            <person name="Hainaut M."/>
            <person name="Henrissat B."/>
            <person name="Ohm R."/>
            <person name="Kuo A."/>
            <person name="Yan J."/>
            <person name="Lipzen A."/>
            <person name="Nolan M."/>
            <person name="Labutti K."/>
            <person name="Barry K."/>
            <person name="Goldstein A."/>
            <person name="Labbe J."/>
            <person name="Schadt C."/>
            <person name="Tuskan G."/>
            <person name="Grigoriev I."/>
            <person name="Martin F."/>
            <person name="Vilgalys R."/>
            <person name="Bonito G."/>
        </authorList>
    </citation>
    <scope>NUCLEOTIDE SEQUENCE [LARGE SCALE GENOMIC DNA]</scope>
    <source>
        <strain evidence="6 7">AG-77</strain>
    </source>
</reference>
<dbReference type="InterPro" id="IPR033753">
    <property type="entry name" value="GCV_H/Fam206"/>
</dbReference>
<dbReference type="Pfam" id="PF01597">
    <property type="entry name" value="GCV_H"/>
    <property type="match status" value="1"/>
</dbReference>
<evidence type="ECO:0000259" key="5">
    <source>
        <dbReference type="PROSITE" id="PS50968"/>
    </source>
</evidence>
<gene>
    <name evidence="6" type="ORF">K457DRAFT_133478</name>
</gene>
<dbReference type="GO" id="GO:0019464">
    <property type="term" value="P:glycine decarboxylation via glycine cleavage system"/>
    <property type="evidence" value="ECO:0007669"/>
    <property type="project" value="UniProtKB-UniRule"/>
</dbReference>
<feature type="modified residue" description="N6-lipoyllysine" evidence="3">
    <location>
        <position position="91"/>
    </location>
</feature>
<dbReference type="GO" id="GO:0009249">
    <property type="term" value="P:protein lipoylation"/>
    <property type="evidence" value="ECO:0007669"/>
    <property type="project" value="TreeGrafter"/>
</dbReference>
<dbReference type="InterPro" id="IPR017453">
    <property type="entry name" value="GCV_H_sub"/>
</dbReference>
<sequence length="156" mass="17151">MSLSALSSRLFPTMRSQAMARFAAPGSSFARFYSTRKYTDEHEWIEIQNGVATVGITNHAQEALGEIVYVEAAELKDVEKGDTIGSVESVKAASDIYAPVSGKVIEVNNILGDEPGLLNSNAEDSAWLCKIQLSDEDEIKDLLSKDDYKKFCEQSH</sequence>
<evidence type="ECO:0000256" key="2">
    <source>
        <dbReference type="ARBA" id="ARBA00022823"/>
    </source>
</evidence>
<comment type="cofactor">
    <cofactor evidence="4">
        <name>(R)-lipoate</name>
        <dbReference type="ChEBI" id="CHEBI:83088"/>
    </cofactor>
    <text evidence="4">Binds 1 lipoyl cofactor covalently.</text>
</comment>
<dbReference type="InterPro" id="IPR002930">
    <property type="entry name" value="GCV_H"/>
</dbReference>
<dbReference type="GO" id="GO:0005739">
    <property type="term" value="C:mitochondrion"/>
    <property type="evidence" value="ECO:0007669"/>
    <property type="project" value="UniProtKB-SubCell"/>
</dbReference>
<dbReference type="AlphaFoldDB" id="A0A197K9S1"/>
<dbReference type="STRING" id="1314771.A0A197K9S1"/>
<keyword evidence="2 3" id="KW-0450">Lipoyl</keyword>
<keyword evidence="7" id="KW-1185">Reference proteome</keyword>
<keyword evidence="4" id="KW-0809">Transit peptide</keyword>
<dbReference type="Proteomes" id="UP000078512">
    <property type="component" value="Unassembled WGS sequence"/>
</dbReference>
<evidence type="ECO:0000256" key="1">
    <source>
        <dbReference type="ARBA" id="ARBA00009249"/>
    </source>
</evidence>
<dbReference type="PROSITE" id="PS50968">
    <property type="entry name" value="BIOTINYL_LIPOYL"/>
    <property type="match status" value="1"/>
</dbReference>
<dbReference type="NCBIfam" id="NF002270">
    <property type="entry name" value="PRK01202.1"/>
    <property type="match status" value="1"/>
</dbReference>
<proteinExistence type="inferred from homology"/>
<dbReference type="EMBL" id="KV442017">
    <property type="protein sequence ID" value="OAQ34447.1"/>
    <property type="molecule type" value="Genomic_DNA"/>
</dbReference>
<comment type="subunit">
    <text evidence="4">The glycine cleavage system is composed of four proteins: P, T, L and H.</text>
</comment>
<evidence type="ECO:0000313" key="6">
    <source>
        <dbReference type="EMBL" id="OAQ34447.1"/>
    </source>
</evidence>
<comment type="subcellular location">
    <subcellularLocation>
        <location evidence="4">Mitochondrion</location>
    </subcellularLocation>
</comment>
<comment type="function">
    <text evidence="4">The H protein shuttles the methylamine group of glycine from the P protein to the T protein.</text>
</comment>
<dbReference type="NCBIfam" id="TIGR00527">
    <property type="entry name" value="gcvH"/>
    <property type="match status" value="1"/>
</dbReference>
<name>A0A197K9S1_9FUNG</name>
<feature type="domain" description="Lipoyl-binding" evidence="5">
    <location>
        <begin position="51"/>
        <end position="132"/>
    </location>
</feature>
<dbReference type="PANTHER" id="PTHR11715">
    <property type="entry name" value="GLYCINE CLEAVAGE SYSTEM H PROTEIN"/>
    <property type="match status" value="1"/>
</dbReference>
<keyword evidence="4" id="KW-0496">Mitochondrion</keyword>
<evidence type="ECO:0000256" key="4">
    <source>
        <dbReference type="RuleBase" id="RU364055"/>
    </source>
</evidence>
<dbReference type="Gene3D" id="2.40.50.100">
    <property type="match status" value="1"/>
</dbReference>
<dbReference type="InterPro" id="IPR000089">
    <property type="entry name" value="Biotin_lipoyl"/>
</dbReference>
<dbReference type="InterPro" id="IPR011053">
    <property type="entry name" value="Single_hybrid_motif"/>
</dbReference>
<dbReference type="PANTHER" id="PTHR11715:SF3">
    <property type="entry name" value="GLYCINE CLEAVAGE SYSTEM H PROTEIN-RELATED"/>
    <property type="match status" value="1"/>
</dbReference>
<accession>A0A197K9S1</accession>
<comment type="similarity">
    <text evidence="1 4">Belongs to the GcvH family.</text>
</comment>
<evidence type="ECO:0000256" key="3">
    <source>
        <dbReference type="PIRSR" id="PIRSR617453-50"/>
    </source>
</evidence>
<organism evidence="6 7">
    <name type="scientific">Linnemannia elongata AG-77</name>
    <dbReference type="NCBI Taxonomy" id="1314771"/>
    <lineage>
        <taxon>Eukaryota</taxon>
        <taxon>Fungi</taxon>
        <taxon>Fungi incertae sedis</taxon>
        <taxon>Mucoromycota</taxon>
        <taxon>Mortierellomycotina</taxon>
        <taxon>Mortierellomycetes</taxon>
        <taxon>Mortierellales</taxon>
        <taxon>Mortierellaceae</taxon>
        <taxon>Linnemannia</taxon>
    </lineage>
</organism>
<dbReference type="HAMAP" id="MF_00272">
    <property type="entry name" value="GcvH"/>
    <property type="match status" value="1"/>
</dbReference>
<dbReference type="GO" id="GO:0005960">
    <property type="term" value="C:glycine cleavage complex"/>
    <property type="evidence" value="ECO:0007669"/>
    <property type="project" value="UniProtKB-UniRule"/>
</dbReference>
<dbReference type="OrthoDB" id="10264154at2759"/>
<protein>
    <recommendedName>
        <fullName evidence="4">Glycine cleavage system H protein</fullName>
    </recommendedName>
</protein>
<evidence type="ECO:0000313" key="7">
    <source>
        <dbReference type="Proteomes" id="UP000078512"/>
    </source>
</evidence>